<proteinExistence type="predicted"/>
<comment type="caution">
    <text evidence="1">The sequence shown here is derived from an EMBL/GenBank/DDBJ whole genome shotgun (WGS) entry which is preliminary data.</text>
</comment>
<gene>
    <name evidence="1" type="ORF">LX87_05592</name>
</gene>
<dbReference type="AlphaFoldDB" id="A0A327WJD3"/>
<organism evidence="1 2">
    <name type="scientific">Larkinella arboricola</name>
    <dbReference type="NCBI Taxonomy" id="643671"/>
    <lineage>
        <taxon>Bacteria</taxon>
        <taxon>Pseudomonadati</taxon>
        <taxon>Bacteroidota</taxon>
        <taxon>Cytophagia</taxon>
        <taxon>Cytophagales</taxon>
        <taxon>Spirosomataceae</taxon>
        <taxon>Larkinella</taxon>
    </lineage>
</organism>
<keyword evidence="2" id="KW-1185">Reference proteome</keyword>
<evidence type="ECO:0000313" key="2">
    <source>
        <dbReference type="Proteomes" id="UP000248790"/>
    </source>
</evidence>
<name>A0A327WJD3_LARAB</name>
<dbReference type="SUPFAM" id="SSF81901">
    <property type="entry name" value="HCP-like"/>
    <property type="match status" value="1"/>
</dbReference>
<dbReference type="EMBL" id="QLMC01000018">
    <property type="protein sequence ID" value="RAJ89903.1"/>
    <property type="molecule type" value="Genomic_DNA"/>
</dbReference>
<dbReference type="Proteomes" id="UP000248790">
    <property type="component" value="Unassembled WGS sequence"/>
</dbReference>
<accession>A0A327WJD3</accession>
<evidence type="ECO:0000313" key="1">
    <source>
        <dbReference type="EMBL" id="RAJ89903.1"/>
    </source>
</evidence>
<evidence type="ECO:0008006" key="3">
    <source>
        <dbReference type="Google" id="ProtNLM"/>
    </source>
</evidence>
<protein>
    <recommendedName>
        <fullName evidence="3">Sel1 repeat-containing protein</fullName>
    </recommendedName>
</protein>
<sequence>MVDLDRLSIIQQAEEGDSSVCFKLNYFFSKGAEGFPSNYKMATYYIDKLKNSSDYKIPLIRFMTLCQEGDCERAFSNYDKAIIAYTAALDTMVSHLSFKEWDFKFLQQLSELSWMNNCS</sequence>
<reference evidence="1 2" key="1">
    <citation type="submission" date="2018-06" db="EMBL/GenBank/DDBJ databases">
        <title>Genomic Encyclopedia of Archaeal and Bacterial Type Strains, Phase II (KMG-II): from individual species to whole genera.</title>
        <authorList>
            <person name="Goeker M."/>
        </authorList>
    </citation>
    <scope>NUCLEOTIDE SEQUENCE [LARGE SCALE GENOMIC DNA]</scope>
    <source>
        <strain evidence="1 2">DSM 21851</strain>
    </source>
</reference>